<dbReference type="PROSITE" id="PS50173">
    <property type="entry name" value="UMUC"/>
    <property type="match status" value="1"/>
</dbReference>
<dbReference type="GO" id="GO:0006260">
    <property type="term" value="P:DNA replication"/>
    <property type="evidence" value="ECO:0007669"/>
    <property type="project" value="UniProtKB-KW"/>
</dbReference>
<keyword evidence="4" id="KW-0808">Transferase</keyword>
<dbReference type="InterPro" id="IPR022880">
    <property type="entry name" value="DNApol_IV"/>
</dbReference>
<dbReference type="FunFam" id="3.30.1490.100:FF:000004">
    <property type="entry name" value="DNA polymerase IV"/>
    <property type="match status" value="1"/>
</dbReference>
<gene>
    <name evidence="16" type="ORF">ECRASSUSDP1_LOCUS1060</name>
</gene>
<dbReference type="PANTHER" id="PTHR11076">
    <property type="entry name" value="DNA REPAIR POLYMERASE UMUC / TRANSFERASE FAMILY MEMBER"/>
    <property type="match status" value="1"/>
</dbReference>
<feature type="domain" description="UmuC" evidence="15">
    <location>
        <begin position="144"/>
        <end position="328"/>
    </location>
</feature>
<dbReference type="InterPro" id="IPR036775">
    <property type="entry name" value="DNA_pol_Y-fam_lit_finger_sf"/>
</dbReference>
<comment type="similarity">
    <text evidence="1">Belongs to the DNA polymerase type-Y family.</text>
</comment>
<dbReference type="PANTHER" id="PTHR11076:SF33">
    <property type="entry name" value="DNA POLYMERASE KAPPA"/>
    <property type="match status" value="1"/>
</dbReference>
<dbReference type="GO" id="GO:0003887">
    <property type="term" value="F:DNA-directed DNA polymerase activity"/>
    <property type="evidence" value="ECO:0007669"/>
    <property type="project" value="UniProtKB-KW"/>
</dbReference>
<evidence type="ECO:0000256" key="3">
    <source>
        <dbReference type="ARBA" id="ARBA00016178"/>
    </source>
</evidence>
<keyword evidence="9" id="KW-0460">Magnesium</keyword>
<feature type="region of interest" description="Disordered" evidence="14">
    <location>
        <begin position="521"/>
        <end position="633"/>
    </location>
</feature>
<evidence type="ECO:0000256" key="4">
    <source>
        <dbReference type="ARBA" id="ARBA00022679"/>
    </source>
</evidence>
<evidence type="ECO:0000256" key="6">
    <source>
        <dbReference type="ARBA" id="ARBA00022705"/>
    </source>
</evidence>
<organism evidence="16 17">
    <name type="scientific">Euplotes crassus</name>
    <dbReference type="NCBI Taxonomy" id="5936"/>
    <lineage>
        <taxon>Eukaryota</taxon>
        <taxon>Sar</taxon>
        <taxon>Alveolata</taxon>
        <taxon>Ciliophora</taxon>
        <taxon>Intramacronucleata</taxon>
        <taxon>Spirotrichea</taxon>
        <taxon>Hypotrichia</taxon>
        <taxon>Euplotida</taxon>
        <taxon>Euplotidae</taxon>
        <taxon>Moneuplotes</taxon>
    </lineage>
</organism>
<dbReference type="Gene3D" id="3.30.1490.100">
    <property type="entry name" value="DNA polymerase, Y-family, little finger domain"/>
    <property type="match status" value="1"/>
</dbReference>
<dbReference type="InterPro" id="IPR043128">
    <property type="entry name" value="Rev_trsase/Diguanyl_cyclase"/>
</dbReference>
<keyword evidence="11" id="KW-0234">DNA repair</keyword>
<dbReference type="FunFam" id="3.40.1170.60:FF:000012">
    <property type="entry name" value="Putative DNA-directed polymerase kappa"/>
    <property type="match status" value="1"/>
</dbReference>
<evidence type="ECO:0000313" key="16">
    <source>
        <dbReference type="EMBL" id="CAI2359766.1"/>
    </source>
</evidence>
<evidence type="ECO:0000256" key="13">
    <source>
        <dbReference type="SAM" id="Coils"/>
    </source>
</evidence>
<dbReference type="GO" id="GO:0006281">
    <property type="term" value="P:DNA repair"/>
    <property type="evidence" value="ECO:0007669"/>
    <property type="project" value="UniProtKB-KW"/>
</dbReference>
<dbReference type="GO" id="GO:0046872">
    <property type="term" value="F:metal ion binding"/>
    <property type="evidence" value="ECO:0007669"/>
    <property type="project" value="UniProtKB-KW"/>
</dbReference>
<protein>
    <recommendedName>
        <fullName evidence="3">DNA polymerase kappa</fullName>
        <ecNumber evidence="2">2.7.7.7</ecNumber>
    </recommendedName>
</protein>
<evidence type="ECO:0000256" key="11">
    <source>
        <dbReference type="ARBA" id="ARBA00023204"/>
    </source>
</evidence>
<dbReference type="Gene3D" id="3.40.1170.60">
    <property type="match status" value="1"/>
</dbReference>
<dbReference type="AlphaFoldDB" id="A0AAD1U0E0"/>
<evidence type="ECO:0000256" key="7">
    <source>
        <dbReference type="ARBA" id="ARBA00022723"/>
    </source>
</evidence>
<feature type="compositionally biased region" description="Basic residues" evidence="14">
    <location>
        <begin position="599"/>
        <end position="610"/>
    </location>
</feature>
<evidence type="ECO:0000256" key="9">
    <source>
        <dbReference type="ARBA" id="ARBA00022842"/>
    </source>
</evidence>
<accession>A0AAD1U0E0</accession>
<dbReference type="Pfam" id="PF00817">
    <property type="entry name" value="IMS"/>
    <property type="match status" value="1"/>
</dbReference>
<evidence type="ECO:0000256" key="14">
    <source>
        <dbReference type="SAM" id="MobiDB-lite"/>
    </source>
</evidence>
<evidence type="ECO:0000256" key="8">
    <source>
        <dbReference type="ARBA" id="ARBA00022763"/>
    </source>
</evidence>
<dbReference type="GO" id="GO:0005634">
    <property type="term" value="C:nucleus"/>
    <property type="evidence" value="ECO:0007669"/>
    <property type="project" value="TreeGrafter"/>
</dbReference>
<dbReference type="SUPFAM" id="SSF56672">
    <property type="entry name" value="DNA/RNA polymerases"/>
    <property type="match status" value="1"/>
</dbReference>
<evidence type="ECO:0000259" key="15">
    <source>
        <dbReference type="PROSITE" id="PS50173"/>
    </source>
</evidence>
<dbReference type="InterPro" id="IPR050116">
    <property type="entry name" value="DNA_polymerase-Y"/>
</dbReference>
<keyword evidence="6" id="KW-0235">DNA replication</keyword>
<evidence type="ECO:0000313" key="17">
    <source>
        <dbReference type="Proteomes" id="UP001295684"/>
    </source>
</evidence>
<evidence type="ECO:0000256" key="5">
    <source>
        <dbReference type="ARBA" id="ARBA00022695"/>
    </source>
</evidence>
<keyword evidence="7" id="KW-0479">Metal-binding</keyword>
<dbReference type="Gene3D" id="3.30.70.270">
    <property type="match status" value="1"/>
</dbReference>
<keyword evidence="5" id="KW-0548">Nucleotidyltransferase</keyword>
<dbReference type="InterPro" id="IPR017961">
    <property type="entry name" value="DNA_pol_Y-fam_little_finger"/>
</dbReference>
<dbReference type="NCBIfam" id="NF002677">
    <property type="entry name" value="PRK02406.1"/>
    <property type="match status" value="1"/>
</dbReference>
<feature type="compositionally biased region" description="Basic and acidic residues" evidence="14">
    <location>
        <begin position="560"/>
        <end position="572"/>
    </location>
</feature>
<feature type="compositionally biased region" description="Basic and acidic residues" evidence="14">
    <location>
        <begin position="611"/>
        <end position="620"/>
    </location>
</feature>
<dbReference type="Pfam" id="PF11799">
    <property type="entry name" value="IMS_C"/>
    <property type="match status" value="1"/>
</dbReference>
<sequence>MSCFRSFRNRRTAQFGGNDTSQNSIKTQDLLKAMDEESKVSHKLKDSQEEDKEVIPNLHYNAEKAGMASIDKETIQKKIIEASKGSSYYKKKQERTEKAKAKAKEWMKEIRKLKSNRSYWSKVTKQLNNKASDMRSKRDLSRTWIHVDMDMFYAAVAIHDNPSLKDIPIAVGGMQMISTANYVARKYGVRSAMPGFIGKKLCPELKFVDHQHERYKEISEIFRKVLSQYDPNYESMGLDECNLDVTDYLIKNGINDDQGREKLAQEIRDNVNKATELTCSAGVGANKMLAKICSDMNKPNGHYILPHDPQKIEELMANIEIRKIPGIGPVSQTELNELGIEKGKDFLDKAPELYCIFEEKTVYRYMRDALGISRNVHEDVDPNYHQKSISISRTFRTIKEKAQFIKWIDTVAGILHQNIKEKELMGRTITLEVKDQHYNLKSKGRTLRGSIDKKEDIIKEACELLNEIWPCEPARLIGISLSNLIKKSEYTPDKSIGKYFSKPKNTQEYHDEMNRRFLMKTSSFDASKPKTRVPKEKTNSSKTARKPVKKINSIMNYKATKSENKDSGRKDPPLVPQIISHIQEDHDSKSEKKSDKAKPKASMKKRRGRPKKSESKETKKGNNKSILSFFTKK</sequence>
<dbReference type="GO" id="GO:0042276">
    <property type="term" value="P:error-prone translesion synthesis"/>
    <property type="evidence" value="ECO:0007669"/>
    <property type="project" value="TreeGrafter"/>
</dbReference>
<feature type="compositionally biased region" description="Polar residues" evidence="14">
    <location>
        <begin position="15"/>
        <end position="27"/>
    </location>
</feature>
<proteinExistence type="inferred from homology"/>
<comment type="catalytic activity">
    <reaction evidence="12">
        <text>DNA(n) + a 2'-deoxyribonucleoside 5'-triphosphate = DNA(n+1) + diphosphate</text>
        <dbReference type="Rhea" id="RHEA:22508"/>
        <dbReference type="Rhea" id="RHEA-COMP:17339"/>
        <dbReference type="Rhea" id="RHEA-COMP:17340"/>
        <dbReference type="ChEBI" id="CHEBI:33019"/>
        <dbReference type="ChEBI" id="CHEBI:61560"/>
        <dbReference type="ChEBI" id="CHEBI:173112"/>
        <dbReference type="EC" id="2.7.7.7"/>
    </reaction>
</comment>
<dbReference type="Gene3D" id="1.10.150.810">
    <property type="match status" value="2"/>
</dbReference>
<evidence type="ECO:0000256" key="1">
    <source>
        <dbReference type="ARBA" id="ARBA00010945"/>
    </source>
</evidence>
<feature type="compositionally biased region" description="Basic and acidic residues" evidence="14">
    <location>
        <begin position="582"/>
        <end position="598"/>
    </location>
</feature>
<dbReference type="InterPro" id="IPR043502">
    <property type="entry name" value="DNA/RNA_pol_sf"/>
</dbReference>
<feature type="region of interest" description="Disordered" evidence="14">
    <location>
        <begin position="1"/>
        <end position="27"/>
    </location>
</feature>
<evidence type="ECO:0000256" key="12">
    <source>
        <dbReference type="ARBA" id="ARBA00049244"/>
    </source>
</evidence>
<dbReference type="InterPro" id="IPR001126">
    <property type="entry name" value="UmuC"/>
</dbReference>
<dbReference type="EMBL" id="CAMPGE010000999">
    <property type="protein sequence ID" value="CAI2359766.1"/>
    <property type="molecule type" value="Genomic_DNA"/>
</dbReference>
<dbReference type="EC" id="2.7.7.7" evidence="2"/>
<keyword evidence="10" id="KW-0239">DNA-directed DNA polymerase</keyword>
<dbReference type="CDD" id="cd03586">
    <property type="entry name" value="PolY_Pol_IV_kappa"/>
    <property type="match status" value="1"/>
</dbReference>
<keyword evidence="13" id="KW-0175">Coiled coil</keyword>
<evidence type="ECO:0000256" key="2">
    <source>
        <dbReference type="ARBA" id="ARBA00012417"/>
    </source>
</evidence>
<dbReference type="Proteomes" id="UP001295684">
    <property type="component" value="Unassembled WGS sequence"/>
</dbReference>
<dbReference type="Pfam" id="PF11798">
    <property type="entry name" value="IMS_HHH"/>
    <property type="match status" value="1"/>
</dbReference>
<dbReference type="GO" id="GO:0003684">
    <property type="term" value="F:damaged DNA binding"/>
    <property type="evidence" value="ECO:0007669"/>
    <property type="project" value="InterPro"/>
</dbReference>
<dbReference type="SUPFAM" id="SSF100879">
    <property type="entry name" value="Lesion bypass DNA polymerase (Y-family), little finger domain"/>
    <property type="match status" value="1"/>
</dbReference>
<evidence type="ECO:0000256" key="10">
    <source>
        <dbReference type="ARBA" id="ARBA00022932"/>
    </source>
</evidence>
<dbReference type="InterPro" id="IPR024728">
    <property type="entry name" value="PolY_HhH_motif"/>
</dbReference>
<keyword evidence="17" id="KW-1185">Reference proteome</keyword>
<reference evidence="16" key="1">
    <citation type="submission" date="2023-07" db="EMBL/GenBank/DDBJ databases">
        <authorList>
            <consortium name="AG Swart"/>
            <person name="Singh M."/>
            <person name="Singh A."/>
            <person name="Seah K."/>
            <person name="Emmerich C."/>
        </authorList>
    </citation>
    <scope>NUCLEOTIDE SEQUENCE</scope>
    <source>
        <strain evidence="16">DP1</strain>
    </source>
</reference>
<feature type="compositionally biased region" description="Polar residues" evidence="14">
    <location>
        <begin position="623"/>
        <end position="633"/>
    </location>
</feature>
<keyword evidence="8" id="KW-0227">DNA damage</keyword>
<comment type="caution">
    <text evidence="16">The sequence shown here is derived from an EMBL/GenBank/DDBJ whole genome shotgun (WGS) entry which is preliminary data.</text>
</comment>
<feature type="coiled-coil region" evidence="13">
    <location>
        <begin position="89"/>
        <end position="116"/>
    </location>
</feature>
<name>A0AAD1U0E0_EUPCR</name>